<dbReference type="Gene3D" id="3.40.50.1820">
    <property type="entry name" value="alpha/beta hydrolase"/>
    <property type="match status" value="2"/>
</dbReference>
<gene>
    <name evidence="2" type="ORF">MTR67_006357</name>
</gene>
<dbReference type="Proteomes" id="UP001234989">
    <property type="component" value="Chromosome 1"/>
</dbReference>
<proteinExistence type="predicted"/>
<dbReference type="GO" id="GO:0009694">
    <property type="term" value="P:jasmonic acid metabolic process"/>
    <property type="evidence" value="ECO:0007669"/>
    <property type="project" value="TreeGrafter"/>
</dbReference>
<organism evidence="2 3">
    <name type="scientific">Solanum verrucosum</name>
    <dbReference type="NCBI Taxonomy" id="315347"/>
    <lineage>
        <taxon>Eukaryota</taxon>
        <taxon>Viridiplantae</taxon>
        <taxon>Streptophyta</taxon>
        <taxon>Embryophyta</taxon>
        <taxon>Tracheophyta</taxon>
        <taxon>Spermatophyta</taxon>
        <taxon>Magnoliopsida</taxon>
        <taxon>eudicotyledons</taxon>
        <taxon>Gunneridae</taxon>
        <taxon>Pentapetalae</taxon>
        <taxon>asterids</taxon>
        <taxon>lamiids</taxon>
        <taxon>Solanales</taxon>
        <taxon>Solanaceae</taxon>
        <taxon>Solanoideae</taxon>
        <taxon>Solaneae</taxon>
        <taxon>Solanum</taxon>
    </lineage>
</organism>
<dbReference type="PANTHER" id="PTHR10992:SF1061">
    <property type="entry name" value="AB HYDROLASE-1 DOMAIN-CONTAINING PROTEIN"/>
    <property type="match status" value="1"/>
</dbReference>
<evidence type="ECO:0000313" key="3">
    <source>
        <dbReference type="Proteomes" id="UP001234989"/>
    </source>
</evidence>
<dbReference type="SUPFAM" id="SSF53474">
    <property type="entry name" value="alpha/beta-Hydrolases"/>
    <property type="match status" value="1"/>
</dbReference>
<protein>
    <recommendedName>
        <fullName evidence="1">AB hydrolase-1 domain-containing protein</fullName>
    </recommendedName>
</protein>
<dbReference type="InterPro" id="IPR000073">
    <property type="entry name" value="AB_hydrolase_1"/>
</dbReference>
<dbReference type="InterPro" id="IPR045889">
    <property type="entry name" value="MES/HNL"/>
</dbReference>
<dbReference type="FunFam" id="3.40.50.1820:FF:000051">
    <property type="entry name" value="(S)-hydroxynitrile lyase"/>
    <property type="match status" value="1"/>
</dbReference>
<dbReference type="GO" id="GO:0080030">
    <property type="term" value="F:methyl indole-3-acetate esterase activity"/>
    <property type="evidence" value="ECO:0007669"/>
    <property type="project" value="TreeGrafter"/>
</dbReference>
<dbReference type="InterPro" id="IPR029058">
    <property type="entry name" value="AB_hydrolase_fold"/>
</dbReference>
<dbReference type="GO" id="GO:0080032">
    <property type="term" value="F:methyl jasmonate esterase activity"/>
    <property type="evidence" value="ECO:0007669"/>
    <property type="project" value="TreeGrafter"/>
</dbReference>
<sequence length="374" mass="42066">MEKSKSQQADATMLEPKAKKHFVLVHAACHGAWSWYKIVALLRSSGHNVTALDLAASGINPKQTFEVPLFSDYLIPLMEFMASLPAHEKVVLVGHSYGGLAISKAMETFPEKISVAVFVSAHMPGPNINVTTIYTELFKSISQPDNHIIYDNGPTNPPTTYILGPKYMETDVYQRSSIQDLALASTLVRPISFYSVEDVSKEIVITNKRYGSVRRAFIVAVEDKLLKKEFQWLMIEKNPPDEVKEIQGSDTMIMMSKPQQLFTTLLSIANNMPWSLVLAIALEDSPFLVRPFYLYPVEDVAKEIVLSREKYGSVRRVFIVVAENKGLKKDFQQLMIEKNPPDEVEEIDGSDHVTMMSKPQQLFTTLLGNANKYT</sequence>
<dbReference type="Pfam" id="PF12697">
    <property type="entry name" value="Abhydrolase_6"/>
    <property type="match status" value="1"/>
</dbReference>
<keyword evidence="3" id="KW-1185">Reference proteome</keyword>
<accession>A0AAF0PY02</accession>
<dbReference type="GO" id="GO:0080031">
    <property type="term" value="F:methyl salicylate esterase activity"/>
    <property type="evidence" value="ECO:0007669"/>
    <property type="project" value="TreeGrafter"/>
</dbReference>
<feature type="domain" description="AB hydrolase-1" evidence="1">
    <location>
        <begin position="22"/>
        <end position="260"/>
    </location>
</feature>
<dbReference type="PANTHER" id="PTHR10992">
    <property type="entry name" value="METHYLESTERASE FAMILY MEMBER"/>
    <property type="match status" value="1"/>
</dbReference>
<evidence type="ECO:0000259" key="1">
    <source>
        <dbReference type="Pfam" id="PF12697"/>
    </source>
</evidence>
<dbReference type="EMBL" id="CP133612">
    <property type="protein sequence ID" value="WMV12972.1"/>
    <property type="molecule type" value="Genomic_DNA"/>
</dbReference>
<reference evidence="2" key="1">
    <citation type="submission" date="2023-08" db="EMBL/GenBank/DDBJ databases">
        <title>A de novo genome assembly of Solanum verrucosum Schlechtendal, a Mexican diploid species geographically isolated from the other diploid A-genome species in potato relatives.</title>
        <authorList>
            <person name="Hosaka K."/>
        </authorList>
    </citation>
    <scope>NUCLEOTIDE SEQUENCE</scope>
    <source>
        <tissue evidence="2">Young leaves</tissue>
    </source>
</reference>
<dbReference type="GO" id="GO:0009696">
    <property type="term" value="P:salicylic acid metabolic process"/>
    <property type="evidence" value="ECO:0007669"/>
    <property type="project" value="TreeGrafter"/>
</dbReference>
<evidence type="ECO:0000313" key="2">
    <source>
        <dbReference type="EMBL" id="WMV12972.1"/>
    </source>
</evidence>
<dbReference type="AlphaFoldDB" id="A0AAF0PY02"/>
<name>A0AAF0PY02_SOLVR</name>